<dbReference type="OrthoDB" id="3199698at2759"/>
<dbReference type="Pfam" id="PF18759">
    <property type="entry name" value="Plavaka"/>
    <property type="match status" value="1"/>
</dbReference>
<dbReference type="Proteomes" id="UP000027222">
    <property type="component" value="Unassembled WGS sequence"/>
</dbReference>
<evidence type="ECO:0000313" key="3">
    <source>
        <dbReference type="Proteomes" id="UP000027222"/>
    </source>
</evidence>
<gene>
    <name evidence="2" type="ORF">GALMADRAFT_214468</name>
</gene>
<keyword evidence="3" id="KW-1185">Reference proteome</keyword>
<evidence type="ECO:0000313" key="2">
    <source>
        <dbReference type="EMBL" id="KDR70757.1"/>
    </source>
</evidence>
<dbReference type="EMBL" id="KL142396">
    <property type="protein sequence ID" value="KDR70757.1"/>
    <property type="molecule type" value="Genomic_DNA"/>
</dbReference>
<feature type="region of interest" description="Disordered" evidence="1">
    <location>
        <begin position="418"/>
        <end position="438"/>
    </location>
</feature>
<sequence length="518" mass="59521">MRQKWKFLEKPESYPQPLPAEPINDSSANPWTPFEDRLEFDWAYYHYVRLQSSASNISEGLELWRATVVKHSSVHPTAEDVPWRNVDELLVTHHGRAINFRTVDQSHRLHLWMEETYELNAQDVLVVPEQQLDTPDIKGQMQNIPYQEFNKEGDRVCSNLMSGDWASKQAKYKVVKCSDGHFRRATFGLGPYIADYPEQVWLAGNVYGWCPKCDARPENLDGPGSDRRSHEKTDLLINSFDPGILWDDFGIRNDIVPFTHGFPRADIHELLAPDLLRQLIKVPPYPGLRRFPDGQDYRQWTGDDSKALMKVYLAAIAGYLPSSMVQCIATFMDACYIARRNAITGPALEHFQSKHIKAVKELWRRSSRHHALIQRLRTLVRMDKIAALHRLFTKRGMLAGTISSYMMRMKAEDILDEAENPAGCDGPEDDAEDDGRRHQGARSYTGMWTVQLEHDRRGLPTVEVIDIDTVARGAHLLPVYGSSRVPEDFSHHDALNNYNSFFLNYFVDHNAHEFITMS</sequence>
<accession>A0A067SL49</accession>
<dbReference type="STRING" id="685588.A0A067SL49"/>
<organism evidence="2 3">
    <name type="scientific">Galerina marginata (strain CBS 339.88)</name>
    <dbReference type="NCBI Taxonomy" id="685588"/>
    <lineage>
        <taxon>Eukaryota</taxon>
        <taxon>Fungi</taxon>
        <taxon>Dikarya</taxon>
        <taxon>Basidiomycota</taxon>
        <taxon>Agaricomycotina</taxon>
        <taxon>Agaricomycetes</taxon>
        <taxon>Agaricomycetidae</taxon>
        <taxon>Agaricales</taxon>
        <taxon>Agaricineae</taxon>
        <taxon>Strophariaceae</taxon>
        <taxon>Galerina</taxon>
    </lineage>
</organism>
<dbReference type="HOGENOM" id="CLU_525846_0_0_1"/>
<dbReference type="InterPro" id="IPR041078">
    <property type="entry name" value="Plavaka"/>
</dbReference>
<proteinExistence type="predicted"/>
<evidence type="ECO:0000256" key="1">
    <source>
        <dbReference type="SAM" id="MobiDB-lite"/>
    </source>
</evidence>
<dbReference type="AlphaFoldDB" id="A0A067SL49"/>
<name>A0A067SL49_GALM3</name>
<reference evidence="3" key="1">
    <citation type="journal article" date="2014" name="Proc. Natl. Acad. Sci. U.S.A.">
        <title>Extensive sampling of basidiomycete genomes demonstrates inadequacy of the white-rot/brown-rot paradigm for wood decay fungi.</title>
        <authorList>
            <person name="Riley R."/>
            <person name="Salamov A.A."/>
            <person name="Brown D.W."/>
            <person name="Nagy L.G."/>
            <person name="Floudas D."/>
            <person name="Held B.W."/>
            <person name="Levasseur A."/>
            <person name="Lombard V."/>
            <person name="Morin E."/>
            <person name="Otillar R."/>
            <person name="Lindquist E.A."/>
            <person name="Sun H."/>
            <person name="LaButti K.M."/>
            <person name="Schmutz J."/>
            <person name="Jabbour D."/>
            <person name="Luo H."/>
            <person name="Baker S.E."/>
            <person name="Pisabarro A.G."/>
            <person name="Walton J.D."/>
            <person name="Blanchette R.A."/>
            <person name="Henrissat B."/>
            <person name="Martin F."/>
            <person name="Cullen D."/>
            <person name="Hibbett D.S."/>
            <person name="Grigoriev I.V."/>
        </authorList>
    </citation>
    <scope>NUCLEOTIDE SEQUENCE [LARGE SCALE GENOMIC DNA]</scope>
    <source>
        <strain evidence="3">CBS 339.88</strain>
    </source>
</reference>
<protein>
    <submittedName>
        <fullName evidence="2">Uncharacterized protein</fullName>
    </submittedName>
</protein>